<reference evidence="2" key="1">
    <citation type="submission" date="2022-07" db="EMBL/GenBank/DDBJ databases">
        <authorList>
            <person name="Macas J."/>
            <person name="Novak P."/>
            <person name="Neumann P."/>
        </authorList>
    </citation>
    <scope>NUCLEOTIDE SEQUENCE</scope>
</reference>
<name>A0A9P0YUW1_CUSEU</name>
<protein>
    <recommendedName>
        <fullName evidence="4">BED-type domain-containing protein</fullName>
    </recommendedName>
</protein>
<dbReference type="GO" id="GO:0005634">
    <property type="term" value="C:nucleus"/>
    <property type="evidence" value="ECO:0007669"/>
    <property type="project" value="TreeGrafter"/>
</dbReference>
<accession>A0A9P0YUW1</accession>
<dbReference type="GO" id="GO:1990837">
    <property type="term" value="F:sequence-specific double-stranded DNA binding"/>
    <property type="evidence" value="ECO:0007669"/>
    <property type="project" value="TreeGrafter"/>
</dbReference>
<dbReference type="PANTHER" id="PTHR34396:SF27">
    <property type="entry name" value="OS08G0208700 PROTEIN"/>
    <property type="match status" value="1"/>
</dbReference>
<dbReference type="GO" id="GO:0006357">
    <property type="term" value="P:regulation of transcription by RNA polymerase II"/>
    <property type="evidence" value="ECO:0007669"/>
    <property type="project" value="TreeGrafter"/>
</dbReference>
<dbReference type="EMBL" id="CAMAPE010000010">
    <property type="protein sequence ID" value="CAH9076669.1"/>
    <property type="molecule type" value="Genomic_DNA"/>
</dbReference>
<sequence length="123" mass="13808">MDPEECVTFSTSGSQPPLSQETVVESQIPEPNITNEQTAPPAISGQKRKVVDKRSKIWDHFDEIKDGKGVVIKGRCIYYAKIYCCHSKKHGTSSIRNHMLNCMKTPHAKDTRQALLTFQPVPP</sequence>
<comment type="caution">
    <text evidence="2">The sequence shown here is derived from an EMBL/GenBank/DDBJ whole genome shotgun (WGS) entry which is preliminary data.</text>
</comment>
<dbReference type="Proteomes" id="UP001152484">
    <property type="component" value="Unassembled WGS sequence"/>
</dbReference>
<dbReference type="SMART" id="SM00614">
    <property type="entry name" value="ZnF_BED"/>
    <property type="match status" value="1"/>
</dbReference>
<evidence type="ECO:0000313" key="3">
    <source>
        <dbReference type="Proteomes" id="UP001152484"/>
    </source>
</evidence>
<keyword evidence="3" id="KW-1185">Reference proteome</keyword>
<evidence type="ECO:0008006" key="4">
    <source>
        <dbReference type="Google" id="ProtNLM"/>
    </source>
</evidence>
<proteinExistence type="predicted"/>
<organism evidence="2 3">
    <name type="scientific">Cuscuta europaea</name>
    <name type="common">European dodder</name>
    <dbReference type="NCBI Taxonomy" id="41803"/>
    <lineage>
        <taxon>Eukaryota</taxon>
        <taxon>Viridiplantae</taxon>
        <taxon>Streptophyta</taxon>
        <taxon>Embryophyta</taxon>
        <taxon>Tracheophyta</taxon>
        <taxon>Spermatophyta</taxon>
        <taxon>Magnoliopsida</taxon>
        <taxon>eudicotyledons</taxon>
        <taxon>Gunneridae</taxon>
        <taxon>Pentapetalae</taxon>
        <taxon>asterids</taxon>
        <taxon>lamiids</taxon>
        <taxon>Solanales</taxon>
        <taxon>Convolvulaceae</taxon>
        <taxon>Cuscuteae</taxon>
        <taxon>Cuscuta</taxon>
        <taxon>Cuscuta subgen. Cuscuta</taxon>
    </lineage>
</organism>
<evidence type="ECO:0000313" key="2">
    <source>
        <dbReference type="EMBL" id="CAH9076669.1"/>
    </source>
</evidence>
<dbReference type="PANTHER" id="PTHR34396">
    <property type="entry name" value="OS03G0264950 PROTEIN-RELATED"/>
    <property type="match status" value="1"/>
</dbReference>
<evidence type="ECO:0000256" key="1">
    <source>
        <dbReference type="SAM" id="MobiDB-lite"/>
    </source>
</evidence>
<dbReference type="InterPro" id="IPR053031">
    <property type="entry name" value="Cuticle_assoc_protein"/>
</dbReference>
<dbReference type="AlphaFoldDB" id="A0A9P0YUW1"/>
<feature type="compositionally biased region" description="Polar residues" evidence="1">
    <location>
        <begin position="8"/>
        <end position="21"/>
    </location>
</feature>
<feature type="region of interest" description="Disordered" evidence="1">
    <location>
        <begin position="1"/>
        <end position="21"/>
    </location>
</feature>
<dbReference type="OrthoDB" id="1822354at2759"/>
<gene>
    <name evidence="2" type="ORF">CEURO_LOCUS5926</name>
</gene>